<accession>A0A8S2F8A8</accession>
<dbReference type="Proteomes" id="UP000677228">
    <property type="component" value="Unassembled WGS sequence"/>
</dbReference>
<feature type="compositionally biased region" description="Polar residues" evidence="1">
    <location>
        <begin position="1"/>
        <end position="16"/>
    </location>
</feature>
<organism evidence="2 4">
    <name type="scientific">Didymodactylos carnosus</name>
    <dbReference type="NCBI Taxonomy" id="1234261"/>
    <lineage>
        <taxon>Eukaryota</taxon>
        <taxon>Metazoa</taxon>
        <taxon>Spiralia</taxon>
        <taxon>Gnathifera</taxon>
        <taxon>Rotifera</taxon>
        <taxon>Eurotatoria</taxon>
        <taxon>Bdelloidea</taxon>
        <taxon>Philodinida</taxon>
        <taxon>Philodinidae</taxon>
        <taxon>Didymodactylos</taxon>
    </lineage>
</organism>
<dbReference type="EMBL" id="CAJOBA010046667">
    <property type="protein sequence ID" value="CAF4192154.1"/>
    <property type="molecule type" value="Genomic_DNA"/>
</dbReference>
<dbReference type="AlphaFoldDB" id="A0A8S2F8A8"/>
<evidence type="ECO:0000313" key="3">
    <source>
        <dbReference type="EMBL" id="CAF4192154.1"/>
    </source>
</evidence>
<name>A0A8S2F8A8_9BILA</name>
<proteinExistence type="predicted"/>
<dbReference type="EMBL" id="CAJNOK010024973">
    <property type="protein sequence ID" value="CAF1383995.1"/>
    <property type="molecule type" value="Genomic_DNA"/>
</dbReference>
<gene>
    <name evidence="2" type="ORF">OVA965_LOCUS32243</name>
    <name evidence="3" type="ORF">TMI583_LOCUS33097</name>
</gene>
<feature type="region of interest" description="Disordered" evidence="1">
    <location>
        <begin position="1"/>
        <end position="24"/>
    </location>
</feature>
<evidence type="ECO:0000313" key="4">
    <source>
        <dbReference type="Proteomes" id="UP000677228"/>
    </source>
</evidence>
<feature type="non-terminal residue" evidence="2">
    <location>
        <position position="102"/>
    </location>
</feature>
<evidence type="ECO:0000313" key="2">
    <source>
        <dbReference type="EMBL" id="CAF1383995.1"/>
    </source>
</evidence>
<sequence>MSRWCNSDSDCLTMTDPNEEEGIEENPTYIYENEKLEMLIRQMRLCKTATFYVDTLSNDDMRLIADELRTNRRWNYLRVIGHNKIDLDGAKYLFDALTANPA</sequence>
<reference evidence="2" key="1">
    <citation type="submission" date="2021-02" db="EMBL/GenBank/DDBJ databases">
        <authorList>
            <person name="Nowell W R."/>
        </authorList>
    </citation>
    <scope>NUCLEOTIDE SEQUENCE</scope>
</reference>
<comment type="caution">
    <text evidence="2">The sequence shown here is derived from an EMBL/GenBank/DDBJ whole genome shotgun (WGS) entry which is preliminary data.</text>
</comment>
<dbReference type="Proteomes" id="UP000682733">
    <property type="component" value="Unassembled WGS sequence"/>
</dbReference>
<protein>
    <submittedName>
        <fullName evidence="2">Uncharacterized protein</fullName>
    </submittedName>
</protein>
<evidence type="ECO:0000256" key="1">
    <source>
        <dbReference type="SAM" id="MobiDB-lite"/>
    </source>
</evidence>